<organism evidence="2 3">
    <name type="scientific">Acinetobacter haemolyticus ATCC 19194</name>
    <dbReference type="NCBI Taxonomy" id="707232"/>
    <lineage>
        <taxon>Bacteria</taxon>
        <taxon>Pseudomonadati</taxon>
        <taxon>Pseudomonadota</taxon>
        <taxon>Gammaproteobacteria</taxon>
        <taxon>Moraxellales</taxon>
        <taxon>Moraxellaceae</taxon>
        <taxon>Acinetobacter</taxon>
    </lineage>
</organism>
<dbReference type="SUPFAM" id="SSF69593">
    <property type="entry name" value="Glycerol-3-phosphate (1)-acyltransferase"/>
    <property type="match status" value="1"/>
</dbReference>
<comment type="caution">
    <text evidence="2">The sequence shown here is derived from an EMBL/GenBank/DDBJ whole genome shotgun (WGS) entry which is preliminary data.</text>
</comment>
<dbReference type="NCBIfam" id="NF010621">
    <property type="entry name" value="PRK14014.1"/>
    <property type="match status" value="1"/>
</dbReference>
<dbReference type="CDD" id="cd07990">
    <property type="entry name" value="LPLAT_LCLAT1-like"/>
    <property type="match status" value="1"/>
</dbReference>
<dbReference type="HOGENOM" id="CLU_054727_0_0_6"/>
<dbReference type="SMART" id="SM00563">
    <property type="entry name" value="PlsC"/>
    <property type="match status" value="1"/>
</dbReference>
<dbReference type="PANTHER" id="PTHR10983:SF16">
    <property type="entry name" value="LYSOCARDIOLIPIN ACYLTRANSFERASE 1"/>
    <property type="match status" value="1"/>
</dbReference>
<evidence type="ECO:0000259" key="1">
    <source>
        <dbReference type="SMART" id="SM00563"/>
    </source>
</evidence>
<feature type="domain" description="Phospholipid/glycerol acyltransferase" evidence="1">
    <location>
        <begin position="126"/>
        <end position="268"/>
    </location>
</feature>
<accession>D4XNF4</accession>
<gene>
    <name evidence="2" type="ORF">HMP0015_1246</name>
</gene>
<reference evidence="3" key="1">
    <citation type="submission" date="2010-03" db="EMBL/GenBank/DDBJ databases">
        <title>Complete sequence of Mobiluncus curtisii ATCC 43063.</title>
        <authorList>
            <person name="Muzny D."/>
            <person name="Qin X."/>
            <person name="Deng J."/>
            <person name="Jiang H."/>
            <person name="Liu Y."/>
            <person name="Qu J."/>
            <person name="Song X.-Z."/>
            <person name="Zhang L."/>
            <person name="Thornton R."/>
            <person name="Coyle M."/>
            <person name="Francisco L."/>
            <person name="Jackson L."/>
            <person name="Javaid M."/>
            <person name="Korchina V."/>
            <person name="Kovar C."/>
            <person name="Mata R."/>
            <person name="Mathew T."/>
            <person name="Ngo R."/>
            <person name="Nguyen L."/>
            <person name="Nguyen N."/>
            <person name="Okwuonu G."/>
            <person name="Ongeri F."/>
            <person name="Pham C."/>
            <person name="Simmons D."/>
            <person name="Wilczek-Boney K."/>
            <person name="Hale W."/>
            <person name="Jakkamsetti A."/>
            <person name="Pham P."/>
            <person name="Ruth R."/>
            <person name="San Lucas F."/>
            <person name="Warren J."/>
            <person name="Zhang J."/>
            <person name="Zhao Z."/>
            <person name="Zhou C."/>
            <person name="Zhu D."/>
            <person name="Lee S."/>
            <person name="Bess C."/>
            <person name="Blankenburg K."/>
            <person name="Forbes L."/>
            <person name="Fu Q."/>
            <person name="Gubbala S."/>
            <person name="Hirani K."/>
            <person name="Jayaseelan J.C."/>
            <person name="Lara F."/>
            <person name="Munidasa M."/>
            <person name="Palculict T."/>
            <person name="Patil S."/>
            <person name="Pu L.-L."/>
            <person name="Saada N."/>
            <person name="Tang L."/>
            <person name="Weissenberger G."/>
            <person name="Zhu Y."/>
            <person name="Hemphill L."/>
            <person name="Shang Y."/>
            <person name="Youmans B."/>
            <person name="Ayvaz T."/>
            <person name="Ross M."/>
            <person name="Santibanez J."/>
            <person name="Aqrawi P."/>
            <person name="Gross S."/>
            <person name="Joshi V."/>
            <person name="Fowler G."/>
            <person name="Nazareth L."/>
            <person name="Reid J."/>
            <person name="Worley K."/>
            <person name="Petrosino J."/>
            <person name="Highlander S."/>
            <person name="Gibbs R."/>
            <person name="Gibbs R."/>
        </authorList>
    </citation>
    <scope>NUCLEOTIDE SEQUENCE [LARGE SCALE GENOMIC DNA]</scope>
    <source>
        <strain evidence="3">ATCC 19194</strain>
    </source>
</reference>
<dbReference type="Proteomes" id="UP000003085">
    <property type="component" value="Unassembled WGS sequence"/>
</dbReference>
<keyword evidence="2" id="KW-0012">Acyltransferase</keyword>
<evidence type="ECO:0000313" key="3">
    <source>
        <dbReference type="Proteomes" id="UP000003085"/>
    </source>
</evidence>
<evidence type="ECO:0000313" key="2">
    <source>
        <dbReference type="EMBL" id="EFF83283.1"/>
    </source>
</evidence>
<dbReference type="PANTHER" id="PTHR10983">
    <property type="entry name" value="1-ACYLGLYCEROL-3-PHOSPHATE ACYLTRANSFERASE-RELATED"/>
    <property type="match status" value="1"/>
</dbReference>
<dbReference type="EMBL" id="ADMT01000118">
    <property type="protein sequence ID" value="EFF83283.1"/>
    <property type="molecule type" value="Genomic_DNA"/>
</dbReference>
<dbReference type="AlphaFoldDB" id="D4XNF4"/>
<dbReference type="GO" id="GO:0016746">
    <property type="term" value="F:acyltransferase activity"/>
    <property type="evidence" value="ECO:0007669"/>
    <property type="project" value="UniProtKB-KW"/>
</dbReference>
<sequence>MSLRQIYGCISISVVYSWNIFFSKTAALKVRFMSTANNKASLLQKIGKGLTVSSVITGSTFLHGPPVLALGLTKLFKKSAKVDETNIQLANSWIGINNQLIERVLPNLKWDISIDEKLDLNLQGRYLMMCNHQSWVDTTVNQYFGLNRMPLTRFFTKWELIFIPFVGQAFKILGFPMMKRHTKEQIAKNPELKSRDMLEARKACEQLLSQPFTLLNYLEGTRFTPEKHAQQQSPYKNLLKPKAGGLALALNILGDKIDAFVDMTIVYPDGAPEYSDFWLGGVSQIAVDIRKIEIPDWVLGGDYEDDPQYRERFQKWVDQIWTEKDQLISEIKAKYATAPQVE</sequence>
<dbReference type="Pfam" id="PF01553">
    <property type="entry name" value="Acyltransferase"/>
    <property type="match status" value="1"/>
</dbReference>
<keyword evidence="2" id="KW-0808">Transferase</keyword>
<dbReference type="InterPro" id="IPR002123">
    <property type="entry name" value="Plipid/glycerol_acylTrfase"/>
</dbReference>
<name>D4XNF4_ACIHA</name>
<proteinExistence type="predicted"/>
<protein>
    <submittedName>
        <fullName evidence="2">Acyltransferase</fullName>
    </submittedName>
</protein>